<evidence type="ECO:0000313" key="2">
    <source>
        <dbReference type="EMBL" id="EEI90621.1"/>
    </source>
</evidence>
<accession>C2G2H9</accession>
<dbReference type="Proteomes" id="UP000006241">
    <property type="component" value="Unassembled WGS sequence"/>
</dbReference>
<keyword evidence="1" id="KW-0472">Membrane</keyword>
<dbReference type="PANTHER" id="PTHR36974:SF1">
    <property type="entry name" value="DOXX FAMILY MEMBRANE PROTEIN"/>
    <property type="match status" value="1"/>
</dbReference>
<comment type="caution">
    <text evidence="2">The sequence shown here is derived from an EMBL/GenBank/DDBJ whole genome shotgun (WGS) entry which is preliminary data.</text>
</comment>
<sequence>MYYAPLEPYRWQRNIKYRYKPILKLMKLLILLFTAFFIALLGAKFMYGFWDFVFAGNLGMSVFIIFTGLSHFRFQKGMAMMMPDYIPAKMFFVYLTGILEIAAGIGLMIPQLRALTALLLIIFFVVVFIANVNSSRKMINIFKADYTGPGMNYLYAQRLPMQLILIGWTWYFGLYLK</sequence>
<evidence type="ECO:0008006" key="4">
    <source>
        <dbReference type="Google" id="ProtNLM"/>
    </source>
</evidence>
<feature type="transmembrane region" description="Helical" evidence="1">
    <location>
        <begin position="49"/>
        <end position="69"/>
    </location>
</feature>
<feature type="transmembrane region" description="Helical" evidence="1">
    <location>
        <begin position="115"/>
        <end position="132"/>
    </location>
</feature>
<dbReference type="AlphaFoldDB" id="C2G2H9"/>
<keyword evidence="1" id="KW-0812">Transmembrane</keyword>
<reference evidence="2 3" key="1">
    <citation type="submission" date="2009-01" db="EMBL/GenBank/DDBJ databases">
        <authorList>
            <person name="Qin X."/>
            <person name="Bachman B."/>
            <person name="Battles P."/>
            <person name="Bell A."/>
            <person name="Bess C."/>
            <person name="Bickham C."/>
            <person name="Chaboub L."/>
            <person name="Chen D."/>
            <person name="Coyle M."/>
            <person name="Deiros D.R."/>
            <person name="Dinh H."/>
            <person name="Forbes L."/>
            <person name="Fowler G."/>
            <person name="Francisco L."/>
            <person name="Fu Q."/>
            <person name="Gubbala S."/>
            <person name="Hale W."/>
            <person name="Han Y."/>
            <person name="Hemphill L."/>
            <person name="Highlander S.K."/>
            <person name="Hirani K."/>
            <person name="Hogues M."/>
            <person name="Jackson L."/>
            <person name="Jakkamsetti A."/>
            <person name="Javaid M."/>
            <person name="Jiang H."/>
            <person name="Korchina V."/>
            <person name="Kovar C."/>
            <person name="Lara F."/>
            <person name="Lee S."/>
            <person name="Mata R."/>
            <person name="Mathew T."/>
            <person name="Moen C."/>
            <person name="Morales K."/>
            <person name="Munidasa M."/>
            <person name="Nazareth L."/>
            <person name="Ngo R."/>
            <person name="Nguyen L."/>
            <person name="Okwuonu G."/>
            <person name="Ongeri F."/>
            <person name="Patil S."/>
            <person name="Petrosino J."/>
            <person name="Pham C."/>
            <person name="Pham P."/>
            <person name="Pu L.-L."/>
            <person name="Puazo M."/>
            <person name="Raj R."/>
            <person name="Reid J."/>
            <person name="Rouhana J."/>
            <person name="Saada N."/>
            <person name="Shang Y."/>
            <person name="Simmons D."/>
            <person name="Thornton R."/>
            <person name="Warren J."/>
            <person name="Weissenberger G."/>
            <person name="Zhang J."/>
            <person name="Zhang L."/>
            <person name="Zhou C."/>
            <person name="Zhu D."/>
            <person name="Muzny D."/>
            <person name="Worley K."/>
            <person name="Gibbs R."/>
        </authorList>
    </citation>
    <scope>NUCLEOTIDE SEQUENCE [LARGE SCALE GENOMIC DNA]</scope>
    <source>
        <strain evidence="2 3">ATCC 33300</strain>
    </source>
</reference>
<dbReference type="EMBL" id="ACHB01000089">
    <property type="protein sequence ID" value="EEI90621.1"/>
    <property type="molecule type" value="Genomic_DNA"/>
</dbReference>
<evidence type="ECO:0000313" key="3">
    <source>
        <dbReference type="Proteomes" id="UP000006241"/>
    </source>
</evidence>
<evidence type="ECO:0000256" key="1">
    <source>
        <dbReference type="SAM" id="Phobius"/>
    </source>
</evidence>
<gene>
    <name evidence="2" type="ORF">HMPREF0765_3785</name>
</gene>
<feature type="transmembrane region" description="Helical" evidence="1">
    <location>
        <begin position="90"/>
        <end position="109"/>
    </location>
</feature>
<dbReference type="PANTHER" id="PTHR36974">
    <property type="entry name" value="MEMBRANE PROTEIN-RELATED"/>
    <property type="match status" value="1"/>
</dbReference>
<name>C2G2H9_SPHSI</name>
<feature type="transmembrane region" description="Helical" evidence="1">
    <location>
        <begin position="21"/>
        <end position="43"/>
    </location>
</feature>
<protein>
    <recommendedName>
        <fullName evidence="4">DoxX family protein</fullName>
    </recommendedName>
</protein>
<feature type="transmembrane region" description="Helical" evidence="1">
    <location>
        <begin position="153"/>
        <end position="171"/>
    </location>
</feature>
<proteinExistence type="predicted"/>
<dbReference type="HOGENOM" id="CLU_128738_4_1_10"/>
<keyword evidence="1" id="KW-1133">Transmembrane helix</keyword>
<organism evidence="2 3">
    <name type="scientific">Sphingobacterium spiritivorum ATCC 33300</name>
    <dbReference type="NCBI Taxonomy" id="525372"/>
    <lineage>
        <taxon>Bacteria</taxon>
        <taxon>Pseudomonadati</taxon>
        <taxon>Bacteroidota</taxon>
        <taxon>Sphingobacteriia</taxon>
        <taxon>Sphingobacteriales</taxon>
        <taxon>Sphingobacteriaceae</taxon>
        <taxon>Sphingobacterium</taxon>
    </lineage>
</organism>